<feature type="region of interest" description="Disordered" evidence="1">
    <location>
        <begin position="1"/>
        <end position="22"/>
    </location>
</feature>
<proteinExistence type="predicted"/>
<evidence type="ECO:0000256" key="1">
    <source>
        <dbReference type="SAM" id="MobiDB-lite"/>
    </source>
</evidence>
<accession>A0A9N7THH4</accession>
<evidence type="ECO:0000313" key="2">
    <source>
        <dbReference type="EMBL" id="CAB1413182.1"/>
    </source>
</evidence>
<reference evidence="2" key="1">
    <citation type="submission" date="2020-03" db="EMBL/GenBank/DDBJ databases">
        <authorList>
            <person name="Weist P."/>
        </authorList>
    </citation>
    <scope>NUCLEOTIDE SEQUENCE</scope>
</reference>
<dbReference type="AlphaFoldDB" id="A0A9N7THH4"/>
<organism evidence="2 3">
    <name type="scientific">Pleuronectes platessa</name>
    <name type="common">European plaice</name>
    <dbReference type="NCBI Taxonomy" id="8262"/>
    <lineage>
        <taxon>Eukaryota</taxon>
        <taxon>Metazoa</taxon>
        <taxon>Chordata</taxon>
        <taxon>Craniata</taxon>
        <taxon>Vertebrata</taxon>
        <taxon>Euteleostomi</taxon>
        <taxon>Actinopterygii</taxon>
        <taxon>Neopterygii</taxon>
        <taxon>Teleostei</taxon>
        <taxon>Neoteleostei</taxon>
        <taxon>Acanthomorphata</taxon>
        <taxon>Carangaria</taxon>
        <taxon>Pleuronectiformes</taxon>
        <taxon>Pleuronectoidei</taxon>
        <taxon>Pleuronectidae</taxon>
        <taxon>Pleuronectes</taxon>
    </lineage>
</organism>
<keyword evidence="3" id="KW-1185">Reference proteome</keyword>
<feature type="compositionally biased region" description="Basic and acidic residues" evidence="1">
    <location>
        <begin position="57"/>
        <end position="84"/>
    </location>
</feature>
<sequence length="84" mass="9915">MNICKKYPDGNPAKNPYQSEQWADFQHTYTTISKAIEREKKEREKQQEEEEEGEATMVKEDIRSGLEGSEDKATENEYRKEKKV</sequence>
<protein>
    <submittedName>
        <fullName evidence="2">Uncharacterized protein</fullName>
    </submittedName>
</protein>
<name>A0A9N7THH4_PLEPL</name>
<feature type="region of interest" description="Disordered" evidence="1">
    <location>
        <begin position="38"/>
        <end position="84"/>
    </location>
</feature>
<evidence type="ECO:0000313" key="3">
    <source>
        <dbReference type="Proteomes" id="UP001153269"/>
    </source>
</evidence>
<dbReference type="EMBL" id="CADEAL010000042">
    <property type="protein sequence ID" value="CAB1413182.1"/>
    <property type="molecule type" value="Genomic_DNA"/>
</dbReference>
<dbReference type="Proteomes" id="UP001153269">
    <property type="component" value="Unassembled WGS sequence"/>
</dbReference>
<comment type="caution">
    <text evidence="2">The sequence shown here is derived from an EMBL/GenBank/DDBJ whole genome shotgun (WGS) entry which is preliminary data.</text>
</comment>
<gene>
    <name evidence="2" type="ORF">PLEPLA_LOCUS882</name>
</gene>